<gene>
    <name evidence="2" type="ORF">PECUL_23A042164</name>
</gene>
<feature type="compositionally biased region" description="Polar residues" evidence="1">
    <location>
        <begin position="113"/>
        <end position="132"/>
    </location>
</feature>
<keyword evidence="3" id="KW-1185">Reference proteome</keyword>
<protein>
    <submittedName>
        <fullName evidence="2">Uncharacterized protein</fullName>
    </submittedName>
</protein>
<dbReference type="AlphaFoldDB" id="A0AAD1S1K7"/>
<evidence type="ECO:0000313" key="3">
    <source>
        <dbReference type="Proteomes" id="UP001295444"/>
    </source>
</evidence>
<accession>A0AAD1S1K7</accession>
<feature type="region of interest" description="Disordered" evidence="1">
    <location>
        <begin position="1"/>
        <end position="65"/>
    </location>
</feature>
<evidence type="ECO:0000256" key="1">
    <source>
        <dbReference type="SAM" id="MobiDB-lite"/>
    </source>
</evidence>
<reference evidence="2" key="1">
    <citation type="submission" date="2022-03" db="EMBL/GenBank/DDBJ databases">
        <authorList>
            <person name="Alioto T."/>
            <person name="Alioto T."/>
            <person name="Gomez Garrido J."/>
        </authorList>
    </citation>
    <scope>NUCLEOTIDE SEQUENCE</scope>
</reference>
<sequence length="251" mass="27639">MGKTRCQGTPGPSGNSPSRKISGPMDNFLSTPDSFRATRPADKMAAASLGAENGADSEPSSAKGEALSQITELAAISANMFTKSDKATMVSELRAAIREEILEVRRPLSNGSQSLKMTTYEPSSIPRPQTMPQPGKDQCSWTSGDRWRIWTIVEDVTISELEACQKPITKTSSKPLHSSSHTSWLKEAITRAVRPQTVTIRDASVSLYQDLSSLNLDARRALRPLNRILQEKRIPYKWGFPFCLQAKKDNT</sequence>
<proteinExistence type="predicted"/>
<feature type="compositionally biased region" description="Polar residues" evidence="1">
    <location>
        <begin position="1"/>
        <end position="19"/>
    </location>
</feature>
<name>A0AAD1S1K7_PELCU</name>
<organism evidence="2 3">
    <name type="scientific">Pelobates cultripes</name>
    <name type="common">Western spadefoot toad</name>
    <dbReference type="NCBI Taxonomy" id="61616"/>
    <lineage>
        <taxon>Eukaryota</taxon>
        <taxon>Metazoa</taxon>
        <taxon>Chordata</taxon>
        <taxon>Craniata</taxon>
        <taxon>Vertebrata</taxon>
        <taxon>Euteleostomi</taxon>
        <taxon>Amphibia</taxon>
        <taxon>Batrachia</taxon>
        <taxon>Anura</taxon>
        <taxon>Pelobatoidea</taxon>
        <taxon>Pelobatidae</taxon>
        <taxon>Pelobates</taxon>
    </lineage>
</organism>
<feature type="region of interest" description="Disordered" evidence="1">
    <location>
        <begin position="113"/>
        <end position="142"/>
    </location>
</feature>
<dbReference type="EMBL" id="OW240915">
    <property type="protein sequence ID" value="CAH2285823.1"/>
    <property type="molecule type" value="Genomic_DNA"/>
</dbReference>
<evidence type="ECO:0000313" key="2">
    <source>
        <dbReference type="EMBL" id="CAH2285823.1"/>
    </source>
</evidence>
<dbReference type="Proteomes" id="UP001295444">
    <property type="component" value="Chromosome 04"/>
</dbReference>